<evidence type="ECO:0000256" key="6">
    <source>
        <dbReference type="ARBA" id="ARBA00067319"/>
    </source>
</evidence>
<evidence type="ECO:0000256" key="5">
    <source>
        <dbReference type="ARBA" id="ARBA00023458"/>
    </source>
</evidence>
<reference evidence="8 9" key="1">
    <citation type="submission" date="2007-01" db="EMBL/GenBank/DDBJ databases">
        <title>Complete sequence of Psychromonas ingrahamii 37.</title>
        <authorList>
            <consortium name="US DOE Joint Genome Institute"/>
            <person name="Copeland A."/>
            <person name="Lucas S."/>
            <person name="Lapidus A."/>
            <person name="Barry K."/>
            <person name="Detter J.C."/>
            <person name="Glavina del Rio T."/>
            <person name="Hammon N."/>
            <person name="Israni S."/>
            <person name="Dalin E."/>
            <person name="Tice H."/>
            <person name="Pitluck S."/>
            <person name="Thompson L.S."/>
            <person name="Brettin T."/>
            <person name="Bruce D."/>
            <person name="Han C."/>
            <person name="Tapia R."/>
            <person name="Schmutz J."/>
            <person name="Larimer F."/>
            <person name="Land M."/>
            <person name="Hauser L."/>
            <person name="Kyrpides N."/>
            <person name="Ivanova N."/>
            <person name="Staley J."/>
            <person name="Richardson P."/>
        </authorList>
    </citation>
    <scope>NUCLEOTIDE SEQUENCE [LARGE SCALE GENOMIC DNA]</scope>
    <source>
        <strain evidence="8 9">37</strain>
    </source>
</reference>
<dbReference type="FunFam" id="3.30.420.40:FF:000016">
    <property type="entry name" value="Rod shape-determining protein mreB"/>
    <property type="match status" value="1"/>
</dbReference>
<protein>
    <recommendedName>
        <fullName evidence="6 7">Cell shape-determining protein MreB</fullName>
    </recommendedName>
</protein>
<evidence type="ECO:0000256" key="3">
    <source>
        <dbReference type="ARBA" id="ARBA00022840"/>
    </source>
</evidence>
<evidence type="ECO:0000313" key="8">
    <source>
        <dbReference type="EMBL" id="ABM02959.1"/>
    </source>
</evidence>
<dbReference type="HOGENOM" id="CLU_052037_0_0_6"/>
<keyword evidence="4 7" id="KW-0133">Cell shape</keyword>
<dbReference type="CDD" id="cd10225">
    <property type="entry name" value="ASKHA_NBD_MreB-like"/>
    <property type="match status" value="1"/>
</dbReference>
<dbReference type="GO" id="GO:0005524">
    <property type="term" value="F:ATP binding"/>
    <property type="evidence" value="ECO:0007669"/>
    <property type="project" value="UniProtKB-KW"/>
</dbReference>
<comment type="subunit">
    <text evidence="7">Forms polymers.</text>
</comment>
<accession>A1STZ4</accession>
<dbReference type="Proteomes" id="UP000000639">
    <property type="component" value="Chromosome"/>
</dbReference>
<keyword evidence="9" id="KW-1185">Reference proteome</keyword>
<gene>
    <name evidence="7" type="primary">mreB</name>
    <name evidence="8" type="ordered locus">Ping_1122</name>
</gene>
<dbReference type="AlphaFoldDB" id="A1STZ4"/>
<evidence type="ECO:0000256" key="1">
    <source>
        <dbReference type="ARBA" id="ARBA00022490"/>
    </source>
</evidence>
<dbReference type="STRING" id="357804.Ping_1122"/>
<evidence type="ECO:0000256" key="2">
    <source>
        <dbReference type="ARBA" id="ARBA00022741"/>
    </source>
</evidence>
<dbReference type="KEGG" id="pin:Ping_1122"/>
<dbReference type="PANTHER" id="PTHR42749:SF1">
    <property type="entry name" value="CELL SHAPE-DETERMINING PROTEIN MREB"/>
    <property type="match status" value="1"/>
</dbReference>
<comment type="similarity">
    <text evidence="5 7">Belongs to the FtsA/MreB family.</text>
</comment>
<dbReference type="EMBL" id="CP000510">
    <property type="protein sequence ID" value="ABM02959.1"/>
    <property type="molecule type" value="Genomic_DNA"/>
</dbReference>
<keyword evidence="1 7" id="KW-0963">Cytoplasm</keyword>
<dbReference type="FunFam" id="3.30.420.40:FF:000014">
    <property type="entry name" value="Rod shape-determining protein MreB"/>
    <property type="match status" value="1"/>
</dbReference>
<name>A1STZ4_PSYIN</name>
<sequence length="347" mass="37122">MFKMFRGMFSNDLSIDLGTANTLIYVKDQGIVLNEPSVVAIRLDKNGAGKSVAAVGYEAKQMLGKTPGNIQAIRPLKDGVIADFYITEKMLQHFIKQVHNNSFLRPSPRVLVCVPCGSTQVERRAIRESAQGAGAREVYLIDEPMAAAIGAGMPVSEAKGSMVVDIGGGTTEVAVISLNGVVYSASVRIGGDKFDEAIINYVRRNYGCTIGEITAERIKHSIAIAYPIDEIREIEVRGMNVAEGLPRSFTLNSNEILEALQEPLSGIVSAVMLALEKTPPELAADIAETGMVLTGGGALLCELDRLLSEESGIPVIVADEPLTCVARGGGMALEMIDTYGRDLFNSD</sequence>
<feature type="binding site" evidence="7">
    <location>
        <begin position="19"/>
        <end position="21"/>
    </location>
    <ligand>
        <name>ATP</name>
        <dbReference type="ChEBI" id="CHEBI:30616"/>
    </ligand>
</feature>
<proteinExistence type="inferred from homology"/>
<keyword evidence="2 7" id="KW-0547">Nucleotide-binding</keyword>
<dbReference type="Gene3D" id="3.30.420.40">
    <property type="match status" value="3"/>
</dbReference>
<keyword evidence="3 7" id="KW-0067">ATP-binding</keyword>
<dbReference type="NCBIfam" id="TIGR00904">
    <property type="entry name" value="mreB"/>
    <property type="match status" value="1"/>
</dbReference>
<dbReference type="Pfam" id="PF06723">
    <property type="entry name" value="MreB_Mbl"/>
    <property type="match status" value="1"/>
</dbReference>
<dbReference type="GO" id="GO:0008360">
    <property type="term" value="P:regulation of cell shape"/>
    <property type="evidence" value="ECO:0007669"/>
    <property type="project" value="UniProtKB-UniRule"/>
</dbReference>
<dbReference type="PRINTS" id="PR01652">
    <property type="entry name" value="SHAPEPROTEIN"/>
</dbReference>
<dbReference type="RefSeq" id="WP_011769522.1">
    <property type="nucleotide sequence ID" value="NC_008709.1"/>
</dbReference>
<feature type="binding site" evidence="7">
    <location>
        <begin position="168"/>
        <end position="170"/>
    </location>
    <ligand>
        <name>ATP</name>
        <dbReference type="ChEBI" id="CHEBI:30616"/>
    </ligand>
</feature>
<dbReference type="GO" id="GO:0000902">
    <property type="term" value="P:cell morphogenesis"/>
    <property type="evidence" value="ECO:0007669"/>
    <property type="project" value="InterPro"/>
</dbReference>
<dbReference type="eggNOG" id="COG1077">
    <property type="taxonomic scope" value="Bacteria"/>
</dbReference>
<comment type="subcellular location">
    <subcellularLocation>
        <location evidence="7">Cytoplasm</location>
    </subcellularLocation>
    <text evidence="7">Membrane-associated.</text>
</comment>
<dbReference type="InterPro" id="IPR004753">
    <property type="entry name" value="MreB"/>
</dbReference>
<evidence type="ECO:0000256" key="7">
    <source>
        <dbReference type="HAMAP-Rule" id="MF_02207"/>
    </source>
</evidence>
<feature type="binding site" evidence="7">
    <location>
        <begin position="296"/>
        <end position="299"/>
    </location>
    <ligand>
        <name>ATP</name>
        <dbReference type="ChEBI" id="CHEBI:30616"/>
    </ligand>
</feature>
<dbReference type="PANTHER" id="PTHR42749">
    <property type="entry name" value="CELL SHAPE-DETERMINING PROTEIN MREB"/>
    <property type="match status" value="1"/>
</dbReference>
<evidence type="ECO:0000256" key="4">
    <source>
        <dbReference type="ARBA" id="ARBA00022960"/>
    </source>
</evidence>
<dbReference type="HAMAP" id="MF_02207">
    <property type="entry name" value="MreB"/>
    <property type="match status" value="1"/>
</dbReference>
<feature type="binding site" evidence="7">
    <location>
        <begin position="216"/>
        <end position="219"/>
    </location>
    <ligand>
        <name>ATP</name>
        <dbReference type="ChEBI" id="CHEBI:30616"/>
    </ligand>
</feature>
<comment type="function">
    <text evidence="7">Forms membrane-associated dynamic filaments that are essential for cell shape determination. Acts by regulating cell wall synthesis and cell elongation, and thus cell shape. A feedback loop between cell geometry and MreB localization may maintain elongated cell shape by targeting cell wall growth to regions of negative cell wall curvature.</text>
</comment>
<organism evidence="8 9">
    <name type="scientific">Psychromonas ingrahamii (strain DSM 17664 / CCUG 51855 / 37)</name>
    <dbReference type="NCBI Taxonomy" id="357804"/>
    <lineage>
        <taxon>Bacteria</taxon>
        <taxon>Pseudomonadati</taxon>
        <taxon>Pseudomonadota</taxon>
        <taxon>Gammaproteobacteria</taxon>
        <taxon>Alteromonadales</taxon>
        <taxon>Psychromonadaceae</taxon>
        <taxon>Psychromonas</taxon>
    </lineage>
</organism>
<dbReference type="InterPro" id="IPR043129">
    <property type="entry name" value="ATPase_NBD"/>
</dbReference>
<dbReference type="NCBIfam" id="NF010539">
    <property type="entry name" value="PRK13927.1"/>
    <property type="match status" value="1"/>
</dbReference>
<dbReference type="OrthoDB" id="9768127at2"/>
<dbReference type="SUPFAM" id="SSF53067">
    <property type="entry name" value="Actin-like ATPase domain"/>
    <property type="match status" value="2"/>
</dbReference>
<dbReference type="GO" id="GO:0005737">
    <property type="term" value="C:cytoplasm"/>
    <property type="evidence" value="ECO:0007669"/>
    <property type="project" value="UniProtKB-SubCell"/>
</dbReference>
<dbReference type="InterPro" id="IPR056546">
    <property type="entry name" value="MreB_MamK-like"/>
</dbReference>
<evidence type="ECO:0000313" key="9">
    <source>
        <dbReference type="Proteomes" id="UP000000639"/>
    </source>
</evidence>